<dbReference type="Pfam" id="PF26442">
    <property type="entry name" value="Halo_toxin"/>
    <property type="match status" value="1"/>
</dbReference>
<sequence>MSTEASLGDGLSATLHARSRFHERSTEPTDSVLAAWRDGEPVDVPAAVPVPRHDEMRYDSVGDVVVCRREDDLTTVYGLAAAHLTNIHGVAVAAAVDEQYGTDYRSGIDAVNLEEVNR</sequence>
<dbReference type="RefSeq" id="WP_159368625.1">
    <property type="nucleotide sequence ID" value="NZ_WMEO01000003.1"/>
</dbReference>
<comment type="caution">
    <text evidence="2">The sequence shown here is derived from an EMBL/GenBank/DDBJ whole genome shotgun (WGS) entry which is preliminary data.</text>
</comment>
<evidence type="ECO:0000313" key="2">
    <source>
        <dbReference type="EMBL" id="MYL15637.1"/>
    </source>
</evidence>
<accession>A0A6B1I933</accession>
<dbReference type="InterPro" id="IPR058996">
    <property type="entry name" value="Toxin-rel_dom"/>
</dbReference>
<reference evidence="2 3" key="1">
    <citation type="submission" date="2019-11" db="EMBL/GenBank/DDBJ databases">
        <title>Genome sequences of 17 halophilic strains isolated from different environments.</title>
        <authorList>
            <person name="Furrow R.E."/>
        </authorList>
    </citation>
    <scope>NUCLEOTIDE SEQUENCE [LARGE SCALE GENOMIC DNA]</scope>
    <source>
        <strain evidence="2 3">22517_05_Cabo</strain>
    </source>
</reference>
<feature type="domain" description="RelE toxin-related" evidence="1">
    <location>
        <begin position="15"/>
        <end position="77"/>
    </location>
</feature>
<proteinExistence type="predicted"/>
<name>A0A6B1I933_9EURY</name>
<evidence type="ECO:0000313" key="3">
    <source>
        <dbReference type="Proteomes" id="UP000460194"/>
    </source>
</evidence>
<dbReference type="Proteomes" id="UP000460194">
    <property type="component" value="Unassembled WGS sequence"/>
</dbReference>
<dbReference type="EMBL" id="WMEO01000003">
    <property type="protein sequence ID" value="MYL15637.1"/>
    <property type="molecule type" value="Genomic_DNA"/>
</dbReference>
<organism evidence="2 3">
    <name type="scientific">Halorubrum distributum</name>
    <dbReference type="NCBI Taxonomy" id="29283"/>
    <lineage>
        <taxon>Archaea</taxon>
        <taxon>Methanobacteriati</taxon>
        <taxon>Methanobacteriota</taxon>
        <taxon>Stenosarchaea group</taxon>
        <taxon>Halobacteria</taxon>
        <taxon>Halobacteriales</taxon>
        <taxon>Haloferacaceae</taxon>
        <taxon>Halorubrum</taxon>
        <taxon>Halorubrum distributum group</taxon>
    </lineage>
</organism>
<protein>
    <recommendedName>
        <fullName evidence="1">RelE toxin-related domain-containing protein</fullName>
    </recommendedName>
</protein>
<evidence type="ECO:0000259" key="1">
    <source>
        <dbReference type="Pfam" id="PF26442"/>
    </source>
</evidence>
<dbReference type="AlphaFoldDB" id="A0A6B1I933"/>
<gene>
    <name evidence="2" type="ORF">GLW36_03105</name>
</gene>